<comment type="caution">
    <text evidence="1">The sequence shown here is derived from an EMBL/GenBank/DDBJ whole genome shotgun (WGS) entry which is preliminary data.</text>
</comment>
<dbReference type="AlphaFoldDB" id="A0A102PEM0"/>
<sequence length="129" mass="13516">MNARQLQTWTEWLKRHPAKRLGAAVAITTAAFCAAAAPHVAVAGDNDASSALSTAGARIRDAAITTKAKAALVGTDNLSSGDIHVKTRSGNVVLTGSVPDLQQRKLAVNTVKQVDGVQDVHDQLTIRPK</sequence>
<protein>
    <submittedName>
        <fullName evidence="1">Transporter</fullName>
    </submittedName>
</protein>
<dbReference type="Proteomes" id="UP000065521">
    <property type="component" value="Unassembled WGS sequence"/>
</dbReference>
<dbReference type="SMART" id="SM00749">
    <property type="entry name" value="BON"/>
    <property type="match status" value="1"/>
</dbReference>
<gene>
    <name evidence="1" type="ORF">WI38_24045</name>
</gene>
<accession>A0A102PEM0</accession>
<dbReference type="InterPro" id="IPR014004">
    <property type="entry name" value="Transpt-assoc_nodulatn_dom_bac"/>
</dbReference>
<dbReference type="EMBL" id="LOTN01000051">
    <property type="protein sequence ID" value="KUZ86087.1"/>
    <property type="molecule type" value="Genomic_DNA"/>
</dbReference>
<dbReference type="PROSITE" id="PS50914">
    <property type="entry name" value="BON"/>
    <property type="match status" value="1"/>
</dbReference>
<dbReference type="Pfam" id="PF04972">
    <property type="entry name" value="BON"/>
    <property type="match status" value="1"/>
</dbReference>
<organism evidence="1 2">
    <name type="scientific">Burkholderia ubonensis</name>
    <dbReference type="NCBI Taxonomy" id="101571"/>
    <lineage>
        <taxon>Bacteria</taxon>
        <taxon>Pseudomonadati</taxon>
        <taxon>Pseudomonadota</taxon>
        <taxon>Betaproteobacteria</taxon>
        <taxon>Burkholderiales</taxon>
        <taxon>Burkholderiaceae</taxon>
        <taxon>Burkholderia</taxon>
        <taxon>Burkholderia cepacia complex</taxon>
    </lineage>
</organism>
<evidence type="ECO:0000313" key="2">
    <source>
        <dbReference type="Proteomes" id="UP000065521"/>
    </source>
</evidence>
<dbReference type="PANTHER" id="PTHR34606">
    <property type="entry name" value="BON DOMAIN-CONTAINING PROTEIN"/>
    <property type="match status" value="1"/>
</dbReference>
<evidence type="ECO:0000313" key="1">
    <source>
        <dbReference type="EMBL" id="KUZ86087.1"/>
    </source>
</evidence>
<dbReference type="InterPro" id="IPR007055">
    <property type="entry name" value="BON_dom"/>
</dbReference>
<proteinExistence type="predicted"/>
<reference evidence="1 2" key="1">
    <citation type="submission" date="2015-11" db="EMBL/GenBank/DDBJ databases">
        <title>Expanding the genomic diversity of Burkholderia species for the development of highly accurate diagnostics.</title>
        <authorList>
            <person name="Sahl J."/>
            <person name="Keim P."/>
            <person name="Wagner D."/>
        </authorList>
    </citation>
    <scope>NUCLEOTIDE SEQUENCE [LARGE SCALE GENOMIC DNA]</scope>
    <source>
        <strain evidence="1 2">RF32-BP4</strain>
    </source>
</reference>
<dbReference type="PANTHER" id="PTHR34606:SF15">
    <property type="entry name" value="BON DOMAIN-CONTAINING PROTEIN"/>
    <property type="match status" value="1"/>
</dbReference>
<dbReference type="RefSeq" id="WP_059612461.1">
    <property type="nucleotide sequence ID" value="NZ_CP013371.1"/>
</dbReference>
<name>A0A102PEM0_9BURK</name>
<dbReference type="InterPro" id="IPR051686">
    <property type="entry name" value="Lipoprotein_DolP"/>
</dbReference>
<dbReference type="Gene3D" id="3.30.1340.30">
    <property type="match status" value="1"/>
</dbReference>